<dbReference type="KEGG" id="vg:28480546"/>
<accession>A0A1B1V3J5</accession>
<evidence type="ECO:0000313" key="3">
    <source>
        <dbReference type="Proteomes" id="UP000203293"/>
    </source>
</evidence>
<sequence>MYYLREAAISLGVCIFALAALTWWSSDTKECKIILTATSSTVSGRCEGIVSPDLIHALGASLAGLRI</sequence>
<protein>
    <submittedName>
        <fullName evidence="2">TGB3</fullName>
    </submittedName>
</protein>
<keyword evidence="1" id="KW-0812">Transmembrane</keyword>
<name>A0A1B1V3J5_9VIRU</name>
<keyword evidence="3" id="KW-1185">Reference proteome</keyword>
<feature type="transmembrane region" description="Helical" evidence="1">
    <location>
        <begin position="7"/>
        <end position="25"/>
    </location>
</feature>
<keyword evidence="1" id="KW-0472">Membrane</keyword>
<organism evidence="2 3">
    <name type="scientific">Senna mosaic virus</name>
    <dbReference type="NCBI Taxonomy" id="1881013"/>
    <lineage>
        <taxon>Viruses</taxon>
        <taxon>Riboviria</taxon>
        <taxon>Orthornavirae</taxon>
        <taxon>Kitrinoviricota</taxon>
        <taxon>Alsuviricetes</taxon>
        <taxon>Tymovirales</taxon>
        <taxon>Alphaflexiviridae</taxon>
        <taxon>Potexvirus</taxon>
        <taxon>Potexvirus marmorsennae</taxon>
    </lineage>
</organism>
<proteinExistence type="predicted"/>
<keyword evidence="1" id="KW-1133">Transmembrane helix</keyword>
<dbReference type="RefSeq" id="YP_009270633.1">
    <property type="nucleotide sequence ID" value="NC_030746.1"/>
</dbReference>
<dbReference type="Proteomes" id="UP000203293">
    <property type="component" value="Segment"/>
</dbReference>
<evidence type="ECO:0000256" key="1">
    <source>
        <dbReference type="SAM" id="Phobius"/>
    </source>
</evidence>
<reference evidence="2 3" key="1">
    <citation type="journal article" date="2017" name="Arch. Virol.">
        <title>Biological and molecular characterization of a putative new potexvirus infecting Senna occidentalis.</title>
        <authorList>
            <person name="Rezende J.A."/>
            <person name="Camelo-Garcia V.M."/>
            <person name="Andrade S.C."/>
            <person name="Buriolla J.E."/>
            <person name="Kitajima E.W."/>
            <person name="Duarte L.M."/>
        </authorList>
    </citation>
    <scope>NUCLEOTIDE SEQUENCE [LARGE SCALE GENOMIC DNA]</scope>
    <source>
        <strain evidence="2">Brazilian</strain>
    </source>
</reference>
<dbReference type="EMBL" id="KX196173">
    <property type="protein sequence ID" value="ANW11495.1"/>
    <property type="molecule type" value="Genomic_RNA"/>
</dbReference>
<evidence type="ECO:0000313" key="2">
    <source>
        <dbReference type="EMBL" id="ANW11495.1"/>
    </source>
</evidence>
<dbReference type="GeneID" id="28480546"/>